<dbReference type="Pfam" id="PF17920">
    <property type="entry name" value="TetR_C_16"/>
    <property type="match status" value="1"/>
</dbReference>
<organism evidence="7 8">
    <name type="scientific">Pigmentiphaga aceris</name>
    <dbReference type="NCBI Taxonomy" id="1940612"/>
    <lineage>
        <taxon>Bacteria</taxon>
        <taxon>Pseudomonadati</taxon>
        <taxon>Pseudomonadota</taxon>
        <taxon>Betaproteobacteria</taxon>
        <taxon>Burkholderiales</taxon>
        <taxon>Alcaligenaceae</taxon>
        <taxon>Pigmentiphaga</taxon>
    </lineage>
</organism>
<name>A0A5C0AW32_9BURK</name>
<gene>
    <name evidence="7" type="ORF">FXN63_08880</name>
</gene>
<evidence type="ECO:0000256" key="5">
    <source>
        <dbReference type="SAM" id="MobiDB-lite"/>
    </source>
</evidence>
<evidence type="ECO:0000256" key="3">
    <source>
        <dbReference type="ARBA" id="ARBA00023163"/>
    </source>
</evidence>
<dbReference type="InterPro" id="IPR001647">
    <property type="entry name" value="HTH_TetR"/>
</dbReference>
<dbReference type="Gene3D" id="1.10.10.60">
    <property type="entry name" value="Homeodomain-like"/>
    <property type="match status" value="1"/>
</dbReference>
<dbReference type="KEGG" id="pacr:FXN63_08880"/>
<dbReference type="PANTHER" id="PTHR30055:SF234">
    <property type="entry name" value="HTH-TYPE TRANSCRIPTIONAL REGULATOR BETI"/>
    <property type="match status" value="1"/>
</dbReference>
<dbReference type="InterPro" id="IPR009057">
    <property type="entry name" value="Homeodomain-like_sf"/>
</dbReference>
<feature type="compositionally biased region" description="Low complexity" evidence="5">
    <location>
        <begin position="1"/>
        <end position="12"/>
    </location>
</feature>
<dbReference type="Proteomes" id="UP000325161">
    <property type="component" value="Chromosome"/>
</dbReference>
<feature type="DNA-binding region" description="H-T-H motif" evidence="4">
    <location>
        <begin position="48"/>
        <end position="67"/>
    </location>
</feature>
<dbReference type="RefSeq" id="WP_148814329.1">
    <property type="nucleotide sequence ID" value="NZ_CP043046.1"/>
</dbReference>
<evidence type="ECO:0000259" key="6">
    <source>
        <dbReference type="PROSITE" id="PS50977"/>
    </source>
</evidence>
<keyword evidence="8" id="KW-1185">Reference proteome</keyword>
<proteinExistence type="predicted"/>
<dbReference type="InterPro" id="IPR041678">
    <property type="entry name" value="TetR_C_16"/>
</dbReference>
<dbReference type="GO" id="GO:0000976">
    <property type="term" value="F:transcription cis-regulatory region binding"/>
    <property type="evidence" value="ECO:0007669"/>
    <property type="project" value="TreeGrafter"/>
</dbReference>
<protein>
    <submittedName>
        <fullName evidence="7">Helix-turn-helix transcriptional regulator</fullName>
    </submittedName>
</protein>
<feature type="domain" description="HTH tetR-type" evidence="6">
    <location>
        <begin position="25"/>
        <end position="85"/>
    </location>
</feature>
<dbReference type="SUPFAM" id="SSF48498">
    <property type="entry name" value="Tetracyclin repressor-like, C-terminal domain"/>
    <property type="match status" value="1"/>
</dbReference>
<evidence type="ECO:0000256" key="4">
    <source>
        <dbReference type="PROSITE-ProRule" id="PRU00335"/>
    </source>
</evidence>
<dbReference type="AlphaFoldDB" id="A0A5C0AW32"/>
<dbReference type="Pfam" id="PF00440">
    <property type="entry name" value="TetR_N"/>
    <property type="match status" value="1"/>
</dbReference>
<evidence type="ECO:0000313" key="7">
    <source>
        <dbReference type="EMBL" id="QEI05946.1"/>
    </source>
</evidence>
<dbReference type="InterPro" id="IPR036271">
    <property type="entry name" value="Tet_transcr_reg_TetR-rel_C_sf"/>
</dbReference>
<evidence type="ECO:0000256" key="2">
    <source>
        <dbReference type="ARBA" id="ARBA00023125"/>
    </source>
</evidence>
<evidence type="ECO:0000313" key="8">
    <source>
        <dbReference type="Proteomes" id="UP000325161"/>
    </source>
</evidence>
<dbReference type="GO" id="GO:0003700">
    <property type="term" value="F:DNA-binding transcription factor activity"/>
    <property type="evidence" value="ECO:0007669"/>
    <property type="project" value="TreeGrafter"/>
</dbReference>
<keyword evidence="1" id="KW-0805">Transcription regulation</keyword>
<keyword evidence="2 4" id="KW-0238">DNA-binding</keyword>
<evidence type="ECO:0000256" key="1">
    <source>
        <dbReference type="ARBA" id="ARBA00023015"/>
    </source>
</evidence>
<dbReference type="InterPro" id="IPR050109">
    <property type="entry name" value="HTH-type_TetR-like_transc_reg"/>
</dbReference>
<dbReference type="PROSITE" id="PS50977">
    <property type="entry name" value="HTH_TETR_2"/>
    <property type="match status" value="1"/>
</dbReference>
<dbReference type="OrthoDB" id="9089941at2"/>
<feature type="region of interest" description="Disordered" evidence="5">
    <location>
        <begin position="1"/>
        <end position="23"/>
    </location>
</feature>
<sequence>MTSLPTPEVLTPPTTPPRRRIRNPDMHRAAILDAALAAFAERGYARATMRDIAQRAGVTHGLVQRHFGSKEALFLAAVPASRHWDNMIGGDPADLPERIAKMFVARMEEAAGLDPLMALIRSAASDVDAAKRLYAALQARGAEIYEDFLGSPGGALHLDAAYALLIGVTFNRYVIGMGPLAEMDRDALTTYLTTCIRQIIELPAPTTAQPE</sequence>
<dbReference type="EMBL" id="CP043046">
    <property type="protein sequence ID" value="QEI05946.1"/>
    <property type="molecule type" value="Genomic_DNA"/>
</dbReference>
<keyword evidence="3" id="KW-0804">Transcription</keyword>
<dbReference type="Gene3D" id="1.10.357.10">
    <property type="entry name" value="Tetracycline Repressor, domain 2"/>
    <property type="match status" value="1"/>
</dbReference>
<dbReference type="PRINTS" id="PR00455">
    <property type="entry name" value="HTHTETR"/>
</dbReference>
<dbReference type="SUPFAM" id="SSF46689">
    <property type="entry name" value="Homeodomain-like"/>
    <property type="match status" value="1"/>
</dbReference>
<dbReference type="PANTHER" id="PTHR30055">
    <property type="entry name" value="HTH-TYPE TRANSCRIPTIONAL REGULATOR RUTR"/>
    <property type="match status" value="1"/>
</dbReference>
<reference evidence="7 8" key="1">
    <citation type="submission" date="2019-08" db="EMBL/GenBank/DDBJ databases">
        <title>Amphibian skin-associated Pigmentiphaga: genome sequence and occurrence across geography and hosts.</title>
        <authorList>
            <person name="Bletz M.C."/>
            <person name="Bunk B."/>
            <person name="Sproeer C."/>
            <person name="Biwer P."/>
            <person name="Reiter S."/>
            <person name="Rabemananjara F.C.E."/>
            <person name="Schulz S."/>
            <person name="Overmann J."/>
            <person name="Vences M."/>
        </authorList>
    </citation>
    <scope>NUCLEOTIDE SEQUENCE [LARGE SCALE GENOMIC DNA]</scope>
    <source>
        <strain evidence="7 8">Mada1488</strain>
    </source>
</reference>
<accession>A0A5C0AW32</accession>